<evidence type="ECO:0000313" key="2">
    <source>
        <dbReference type="EMBL" id="KAK8065399.1"/>
    </source>
</evidence>
<comment type="caution">
    <text evidence="2">The sequence shown here is derived from an EMBL/GenBank/DDBJ whole genome shotgun (WGS) entry which is preliminary data.</text>
</comment>
<evidence type="ECO:0000256" key="1">
    <source>
        <dbReference type="SAM" id="MobiDB-lite"/>
    </source>
</evidence>
<feature type="region of interest" description="Disordered" evidence="1">
    <location>
        <begin position="434"/>
        <end position="468"/>
    </location>
</feature>
<evidence type="ECO:0000313" key="3">
    <source>
        <dbReference type="Proteomes" id="UP001433268"/>
    </source>
</evidence>
<gene>
    <name evidence="2" type="ORF">PG997_012146</name>
</gene>
<keyword evidence="3" id="KW-1185">Reference proteome</keyword>
<evidence type="ECO:0008006" key="4">
    <source>
        <dbReference type="Google" id="ProtNLM"/>
    </source>
</evidence>
<protein>
    <recommendedName>
        <fullName evidence="4">F-box domain-containing protein</fullName>
    </recommendedName>
</protein>
<dbReference type="RefSeq" id="XP_066662152.1">
    <property type="nucleotide sequence ID" value="XM_066816460.1"/>
</dbReference>
<dbReference type="Proteomes" id="UP001433268">
    <property type="component" value="Unassembled WGS sequence"/>
</dbReference>
<reference evidence="2 3" key="1">
    <citation type="submission" date="2023-01" db="EMBL/GenBank/DDBJ databases">
        <title>Analysis of 21 Apiospora genomes using comparative genomics revels a genus with tremendous synthesis potential of carbohydrate active enzymes and secondary metabolites.</title>
        <authorList>
            <person name="Sorensen T."/>
        </authorList>
    </citation>
    <scope>NUCLEOTIDE SEQUENCE [LARGE SCALE GENOMIC DNA]</scope>
    <source>
        <strain evidence="2 3">CBS 114990</strain>
    </source>
</reference>
<dbReference type="EMBL" id="JAQQWN010000009">
    <property type="protein sequence ID" value="KAK8065399.1"/>
    <property type="molecule type" value="Genomic_DNA"/>
</dbReference>
<organism evidence="2 3">
    <name type="scientific">Apiospora hydei</name>
    <dbReference type="NCBI Taxonomy" id="1337664"/>
    <lineage>
        <taxon>Eukaryota</taxon>
        <taxon>Fungi</taxon>
        <taxon>Dikarya</taxon>
        <taxon>Ascomycota</taxon>
        <taxon>Pezizomycotina</taxon>
        <taxon>Sordariomycetes</taxon>
        <taxon>Xylariomycetidae</taxon>
        <taxon>Amphisphaeriales</taxon>
        <taxon>Apiosporaceae</taxon>
        <taxon>Apiospora</taxon>
    </lineage>
</organism>
<feature type="compositionally biased region" description="Gly residues" evidence="1">
    <location>
        <begin position="448"/>
        <end position="468"/>
    </location>
</feature>
<proteinExistence type="predicted"/>
<sequence length="468" mass="52325">MTPPKLESLANELKVMILKEMDAASILSLISASPTYHRIFYTYYSEILEHSVLVSSDVLPEVLNDALAAASLPYPFDLNAVDHETINDYAAAEKAVRYSKERKFAFAPAAPSRPSTVLVGCTVPGYPNNRFLLCHGVTLARLGSCIKDFIDDYAEKARCDPLKDFYIYNNTPEWAHQTLKPKRKTSPIGPNRHLSKDEHVKFQRAFFRFEFYARVHAHLESAGEFHGRNNPLIQLAPSETEEVACVYGYLYSLQMLAVDEIQLDDRIKKQCAKPQTYPVQHFSHGPGIPRLDAELLLRAKLASGIKRVWDSVVSPFNKRSELVYEDIARRLHSEMDRYRGLTFGNDHDGFMRGVLNGDPRCCLRRCCNHQWGIAHRIRVDSRLTSPRDAMPIVRFDEGSSEGASCRMCPGASGLRRYRMTDFKVVDFNGFLVEKDDGSNDGSNSVGNDGSGGGSNGDSNGGSNGGDKE</sequence>
<dbReference type="GeneID" id="92049520"/>
<accession>A0ABR1V2H5</accession>
<name>A0ABR1V2H5_9PEZI</name>